<feature type="region of interest" description="Disordered" evidence="1">
    <location>
        <begin position="124"/>
        <end position="170"/>
    </location>
</feature>
<reference evidence="2" key="1">
    <citation type="journal article" date="2023" name="Mol. Phylogenet. Evol.">
        <title>Genome-scale phylogeny and comparative genomics of the fungal order Sordariales.</title>
        <authorList>
            <person name="Hensen N."/>
            <person name="Bonometti L."/>
            <person name="Westerberg I."/>
            <person name="Brannstrom I.O."/>
            <person name="Guillou S."/>
            <person name="Cros-Aarteil S."/>
            <person name="Calhoun S."/>
            <person name="Haridas S."/>
            <person name="Kuo A."/>
            <person name="Mondo S."/>
            <person name="Pangilinan J."/>
            <person name="Riley R."/>
            <person name="LaButti K."/>
            <person name="Andreopoulos B."/>
            <person name="Lipzen A."/>
            <person name="Chen C."/>
            <person name="Yan M."/>
            <person name="Daum C."/>
            <person name="Ng V."/>
            <person name="Clum A."/>
            <person name="Steindorff A."/>
            <person name="Ohm R.A."/>
            <person name="Martin F."/>
            <person name="Silar P."/>
            <person name="Natvig D.O."/>
            <person name="Lalanne C."/>
            <person name="Gautier V."/>
            <person name="Ament-Velasquez S.L."/>
            <person name="Kruys A."/>
            <person name="Hutchinson M.I."/>
            <person name="Powell A.J."/>
            <person name="Barry K."/>
            <person name="Miller A.N."/>
            <person name="Grigoriev I.V."/>
            <person name="Debuchy R."/>
            <person name="Gladieux P."/>
            <person name="Hiltunen Thoren M."/>
            <person name="Johannesson H."/>
        </authorList>
    </citation>
    <scope>NUCLEOTIDE SEQUENCE</scope>
    <source>
        <strain evidence="2">CBS 123565</strain>
    </source>
</reference>
<dbReference type="AlphaFoldDB" id="A0AAN6ZCA6"/>
<comment type="caution">
    <text evidence="2">The sequence shown here is derived from an EMBL/GenBank/DDBJ whole genome shotgun (WGS) entry which is preliminary data.</text>
</comment>
<protein>
    <submittedName>
        <fullName evidence="2">Uncharacterized protein</fullName>
    </submittedName>
</protein>
<proteinExistence type="predicted"/>
<accession>A0AAN6ZCA6</accession>
<feature type="compositionally biased region" description="Pro residues" evidence="1">
    <location>
        <begin position="153"/>
        <end position="162"/>
    </location>
</feature>
<gene>
    <name evidence="2" type="ORF">BT67DRAFT_444038</name>
</gene>
<dbReference type="Proteomes" id="UP001304895">
    <property type="component" value="Unassembled WGS sequence"/>
</dbReference>
<keyword evidence="3" id="KW-1185">Reference proteome</keyword>
<name>A0AAN6ZCA6_9PEZI</name>
<evidence type="ECO:0000313" key="3">
    <source>
        <dbReference type="Proteomes" id="UP001304895"/>
    </source>
</evidence>
<dbReference type="EMBL" id="MU853419">
    <property type="protein sequence ID" value="KAK4132144.1"/>
    <property type="molecule type" value="Genomic_DNA"/>
</dbReference>
<reference evidence="2" key="2">
    <citation type="submission" date="2023-05" db="EMBL/GenBank/DDBJ databases">
        <authorList>
            <consortium name="Lawrence Berkeley National Laboratory"/>
            <person name="Steindorff A."/>
            <person name="Hensen N."/>
            <person name="Bonometti L."/>
            <person name="Westerberg I."/>
            <person name="Brannstrom I.O."/>
            <person name="Guillou S."/>
            <person name="Cros-Aarteil S."/>
            <person name="Calhoun S."/>
            <person name="Haridas S."/>
            <person name="Kuo A."/>
            <person name="Mondo S."/>
            <person name="Pangilinan J."/>
            <person name="Riley R."/>
            <person name="Labutti K."/>
            <person name="Andreopoulos B."/>
            <person name="Lipzen A."/>
            <person name="Chen C."/>
            <person name="Yanf M."/>
            <person name="Daum C."/>
            <person name="Ng V."/>
            <person name="Clum A."/>
            <person name="Ohm R."/>
            <person name="Martin F."/>
            <person name="Silar P."/>
            <person name="Natvig D."/>
            <person name="Lalanne C."/>
            <person name="Gautier V."/>
            <person name="Ament-Velasquez S.L."/>
            <person name="Kruys A."/>
            <person name="Hutchinson M.I."/>
            <person name="Powell A.J."/>
            <person name="Barry K."/>
            <person name="Miller A.N."/>
            <person name="Grigoriev I.V."/>
            <person name="Debuchy R."/>
            <person name="Gladieux P."/>
            <person name="Thoren M.H."/>
            <person name="Johannesson H."/>
        </authorList>
    </citation>
    <scope>NUCLEOTIDE SEQUENCE</scope>
    <source>
        <strain evidence="2">CBS 123565</strain>
    </source>
</reference>
<feature type="compositionally biased region" description="Polar residues" evidence="1">
    <location>
        <begin position="125"/>
        <end position="149"/>
    </location>
</feature>
<evidence type="ECO:0000313" key="2">
    <source>
        <dbReference type="EMBL" id="KAK4132144.1"/>
    </source>
</evidence>
<organism evidence="2 3">
    <name type="scientific">Trichocladium antarcticum</name>
    <dbReference type="NCBI Taxonomy" id="1450529"/>
    <lineage>
        <taxon>Eukaryota</taxon>
        <taxon>Fungi</taxon>
        <taxon>Dikarya</taxon>
        <taxon>Ascomycota</taxon>
        <taxon>Pezizomycotina</taxon>
        <taxon>Sordariomycetes</taxon>
        <taxon>Sordariomycetidae</taxon>
        <taxon>Sordariales</taxon>
        <taxon>Chaetomiaceae</taxon>
        <taxon>Trichocladium</taxon>
    </lineage>
</organism>
<sequence length="170" mass="17978">MPCIAPVASRASLRVFLLKCRKLQLSVCARQIHGRAISLDRRQPQALNQTLAPPSCNAIESLVLIVKTSSGTLRSSIAQVLRQRLQLSSAGLDRGLLHTLCRPANEDPDWNSGSQALGIMAESGATETSPLDSSMDGTPFCSSLEKSNNPAGPCRPLPPPDPSVLLLAGG</sequence>
<evidence type="ECO:0000256" key="1">
    <source>
        <dbReference type="SAM" id="MobiDB-lite"/>
    </source>
</evidence>